<evidence type="ECO:0008006" key="4">
    <source>
        <dbReference type="Google" id="ProtNLM"/>
    </source>
</evidence>
<accession>A0AAW1M2P9</accession>
<sequence length="350" mass="38949">MAVDYYKLNDNQNDDELMEDEEDYIDMEVSSLTHFFPNNKTFPSPQHAQEFAFHLSSINVDKDSTPSPADELFYKGKLLPLHLPPRLQMVEKLLLDSPSSLHFNKLREAYGTPLGTMTTTTPTTGTPFESCNISPVDSGQVSRELCPEEYFREYSNGDETKGFILSRNHQRSSSWSKKIKSKIKSFFGKSGFSDESADDLQSKGQTNQTNHEATVTKKISKERLRKKNEVKEEIVCHRRSFSGAFKRRSSTTKLSSSSSSESSSSSSSTSTSSSISSNNSSSLSELLLKRSSSANSEIETSLIQGAIAHCKQSQQTDRSQKTLSEVGCHSLPSKFDEFDDQKSTTELCGG</sequence>
<dbReference type="EMBL" id="JBDFQZ010000003">
    <property type="protein sequence ID" value="KAK9741450.1"/>
    <property type="molecule type" value="Genomic_DNA"/>
</dbReference>
<proteinExistence type="predicted"/>
<gene>
    <name evidence="2" type="ORF">RND81_03G106900</name>
</gene>
<dbReference type="AlphaFoldDB" id="A0AAW1M2P9"/>
<dbReference type="InterPro" id="IPR039620">
    <property type="entry name" value="BKI1/MAKR1/3/4"/>
</dbReference>
<feature type="compositionally biased region" description="Polar residues" evidence="1">
    <location>
        <begin position="202"/>
        <end position="213"/>
    </location>
</feature>
<feature type="region of interest" description="Disordered" evidence="1">
    <location>
        <begin position="197"/>
        <end position="222"/>
    </location>
</feature>
<evidence type="ECO:0000313" key="2">
    <source>
        <dbReference type="EMBL" id="KAK9741450.1"/>
    </source>
</evidence>
<dbReference type="PANTHER" id="PTHR33312">
    <property type="entry name" value="MEMBRANE-ASSOCIATED KINASE REGULATOR 4-RELATED"/>
    <property type="match status" value="1"/>
</dbReference>
<evidence type="ECO:0000256" key="1">
    <source>
        <dbReference type="SAM" id="MobiDB-lite"/>
    </source>
</evidence>
<dbReference type="PANTHER" id="PTHR33312:SF5">
    <property type="entry name" value="MEMBRANE-ASSOCIATED KINASE REGULATOR 4-RELATED"/>
    <property type="match status" value="1"/>
</dbReference>
<protein>
    <recommendedName>
        <fullName evidence="4">Membrane-associated kinase regulator 4</fullName>
    </recommendedName>
</protein>
<name>A0AAW1M2P9_SAPOF</name>
<evidence type="ECO:0000313" key="3">
    <source>
        <dbReference type="Proteomes" id="UP001443914"/>
    </source>
</evidence>
<organism evidence="2 3">
    <name type="scientific">Saponaria officinalis</name>
    <name type="common">Common soapwort</name>
    <name type="synonym">Lychnis saponaria</name>
    <dbReference type="NCBI Taxonomy" id="3572"/>
    <lineage>
        <taxon>Eukaryota</taxon>
        <taxon>Viridiplantae</taxon>
        <taxon>Streptophyta</taxon>
        <taxon>Embryophyta</taxon>
        <taxon>Tracheophyta</taxon>
        <taxon>Spermatophyta</taxon>
        <taxon>Magnoliopsida</taxon>
        <taxon>eudicotyledons</taxon>
        <taxon>Gunneridae</taxon>
        <taxon>Pentapetalae</taxon>
        <taxon>Caryophyllales</taxon>
        <taxon>Caryophyllaceae</taxon>
        <taxon>Caryophylleae</taxon>
        <taxon>Saponaria</taxon>
    </lineage>
</organism>
<dbReference type="GO" id="GO:0019210">
    <property type="term" value="F:kinase inhibitor activity"/>
    <property type="evidence" value="ECO:0007669"/>
    <property type="project" value="InterPro"/>
</dbReference>
<comment type="caution">
    <text evidence="2">The sequence shown here is derived from an EMBL/GenBank/DDBJ whole genome shotgun (WGS) entry which is preliminary data.</text>
</comment>
<feature type="region of interest" description="Disordered" evidence="1">
    <location>
        <begin position="252"/>
        <end position="279"/>
    </location>
</feature>
<dbReference type="Proteomes" id="UP001443914">
    <property type="component" value="Unassembled WGS sequence"/>
</dbReference>
<keyword evidence="3" id="KW-1185">Reference proteome</keyword>
<dbReference type="GO" id="GO:0005886">
    <property type="term" value="C:plasma membrane"/>
    <property type="evidence" value="ECO:0007669"/>
    <property type="project" value="InterPro"/>
</dbReference>
<reference evidence="2" key="1">
    <citation type="submission" date="2024-03" db="EMBL/GenBank/DDBJ databases">
        <title>WGS assembly of Saponaria officinalis var. Norfolk2.</title>
        <authorList>
            <person name="Jenkins J."/>
            <person name="Shu S."/>
            <person name="Grimwood J."/>
            <person name="Barry K."/>
            <person name="Goodstein D."/>
            <person name="Schmutz J."/>
            <person name="Leebens-Mack J."/>
            <person name="Osbourn A."/>
        </authorList>
    </citation>
    <scope>NUCLEOTIDE SEQUENCE [LARGE SCALE GENOMIC DNA]</scope>
    <source>
        <strain evidence="2">JIC</strain>
    </source>
</reference>